<name>A0A382E504_9ZZZZ</name>
<organism evidence="2">
    <name type="scientific">marine metagenome</name>
    <dbReference type="NCBI Taxonomy" id="408172"/>
    <lineage>
        <taxon>unclassified sequences</taxon>
        <taxon>metagenomes</taxon>
        <taxon>ecological metagenomes</taxon>
    </lineage>
</organism>
<keyword evidence="1" id="KW-0472">Membrane</keyword>
<gene>
    <name evidence="2" type="ORF">METZ01_LOCUS198730</name>
</gene>
<evidence type="ECO:0000313" key="2">
    <source>
        <dbReference type="EMBL" id="SVB45876.1"/>
    </source>
</evidence>
<keyword evidence="1" id="KW-0812">Transmembrane</keyword>
<feature type="transmembrane region" description="Helical" evidence="1">
    <location>
        <begin position="66"/>
        <end position="87"/>
    </location>
</feature>
<proteinExistence type="predicted"/>
<accession>A0A382E504</accession>
<feature type="transmembrane region" description="Helical" evidence="1">
    <location>
        <begin position="158"/>
        <end position="176"/>
    </location>
</feature>
<feature type="non-terminal residue" evidence="2">
    <location>
        <position position="263"/>
    </location>
</feature>
<dbReference type="AlphaFoldDB" id="A0A382E504"/>
<sequence>MSVQVDPIILQKLEDFRRRRRNLIFLRGFCSAVVSLLAVFSTIAVADYLVSVYVKGGMPDEVRTALSYLGYGVVVFAVWRTCARLLIHLPSRRHLARLIEQTAPDLREDLLSAVELGRDDGAELDSEIFRNLVQKDVSSRVKDLDMSNALPLTRLRRWLQATAALIVFTLVLLNIPDFGGQFQQLMGRALLPGANIAPLTDIEVAILAPNIEKTITPKSEPLRFLVEVKGKDKDQTFGRVELETKIKNAKLNPVAMAPRQANQ</sequence>
<keyword evidence="1" id="KW-1133">Transmembrane helix</keyword>
<reference evidence="2" key="1">
    <citation type="submission" date="2018-05" db="EMBL/GenBank/DDBJ databases">
        <authorList>
            <person name="Lanie J.A."/>
            <person name="Ng W.-L."/>
            <person name="Kazmierczak K.M."/>
            <person name="Andrzejewski T.M."/>
            <person name="Davidsen T.M."/>
            <person name="Wayne K.J."/>
            <person name="Tettelin H."/>
            <person name="Glass J.I."/>
            <person name="Rusch D."/>
            <person name="Podicherti R."/>
            <person name="Tsui H.-C.T."/>
            <person name="Winkler M.E."/>
        </authorList>
    </citation>
    <scope>NUCLEOTIDE SEQUENCE</scope>
</reference>
<evidence type="ECO:0000256" key="1">
    <source>
        <dbReference type="SAM" id="Phobius"/>
    </source>
</evidence>
<dbReference type="EMBL" id="UINC01042778">
    <property type="protein sequence ID" value="SVB45876.1"/>
    <property type="molecule type" value="Genomic_DNA"/>
</dbReference>
<feature type="transmembrane region" description="Helical" evidence="1">
    <location>
        <begin position="24"/>
        <end position="46"/>
    </location>
</feature>
<protein>
    <submittedName>
        <fullName evidence="2">Uncharacterized protein</fullName>
    </submittedName>
</protein>